<dbReference type="Gene3D" id="3.40.50.720">
    <property type="entry name" value="NAD(P)-binding Rossmann-like Domain"/>
    <property type="match status" value="1"/>
</dbReference>
<reference evidence="3" key="1">
    <citation type="submission" date="2021-10" db="EMBL/GenBank/DDBJ databases">
        <title>Collection of gut derived symbiotic bacterial strains cultured from healthy donors.</title>
        <authorList>
            <person name="Lin H."/>
            <person name="Littmann E."/>
            <person name="Kohout C."/>
            <person name="Pamer E.G."/>
        </authorList>
    </citation>
    <scope>NUCLEOTIDE SEQUENCE</scope>
    <source>
        <strain evidence="3">DFI.2.94</strain>
    </source>
</reference>
<evidence type="ECO:0000313" key="3">
    <source>
        <dbReference type="EMBL" id="MCB6519972.1"/>
    </source>
</evidence>
<dbReference type="PANTHER" id="PTHR43000">
    <property type="entry name" value="DTDP-D-GLUCOSE 4,6-DEHYDRATASE-RELATED"/>
    <property type="match status" value="1"/>
</dbReference>
<evidence type="ECO:0000313" key="4">
    <source>
        <dbReference type="Proteomes" id="UP001198806"/>
    </source>
</evidence>
<dbReference type="InterPro" id="IPR036291">
    <property type="entry name" value="NAD(P)-bd_dom_sf"/>
</dbReference>
<name>A0AAP2QAK3_PARDI</name>
<evidence type="ECO:0000259" key="2">
    <source>
        <dbReference type="Pfam" id="PF01370"/>
    </source>
</evidence>
<dbReference type="Proteomes" id="UP001198806">
    <property type="component" value="Unassembled WGS sequence"/>
</dbReference>
<protein>
    <submittedName>
        <fullName evidence="3">NAD(P)-dependent oxidoreductase</fullName>
    </submittedName>
</protein>
<dbReference type="RefSeq" id="WP_122378726.1">
    <property type="nucleotide sequence ID" value="NZ_JADMVU010000045.1"/>
</dbReference>
<dbReference type="AlphaFoldDB" id="A0AAP2QAK3"/>
<sequence>MKNVIITGADGFVGSYTVERFLKEGCKVLALDMGKEPRRLKGHENLIYMQCDISNTRAMVDTISHGIYDTFVHFAWAGSSGVSRIDYNLQMQNALNTVECLKAAKELGCTRFVCAGSIMEYEVEAAIHSQGSKPGMGYIYGMGKHIAHCMCKSVAANIGIDLLWPMITNAYGIGEFSPRFVNTTLRKIIKGEPLQFTAGTQNYDFVYVSDVAQAFYKVALNGKPFHEYMIGSGDAKPLRQFILEMVKACGPDSSPLFGDVPFTGTNMLLSTFAIENIKNDCGFVPEVSFAQGTRITMDWLKTIEK</sequence>
<gene>
    <name evidence="3" type="ORF">LI194_19505</name>
</gene>
<dbReference type="EMBL" id="JAJCNI010000033">
    <property type="protein sequence ID" value="MCB6519972.1"/>
    <property type="molecule type" value="Genomic_DNA"/>
</dbReference>
<dbReference type="SUPFAM" id="SSF51735">
    <property type="entry name" value="NAD(P)-binding Rossmann-fold domains"/>
    <property type="match status" value="1"/>
</dbReference>
<dbReference type="Pfam" id="PF01370">
    <property type="entry name" value="Epimerase"/>
    <property type="match status" value="1"/>
</dbReference>
<dbReference type="InterPro" id="IPR001509">
    <property type="entry name" value="Epimerase_deHydtase"/>
</dbReference>
<accession>A0AAP2QAK3</accession>
<proteinExistence type="inferred from homology"/>
<comment type="similarity">
    <text evidence="1">Belongs to the NAD(P)-dependent epimerase/dehydratase family.</text>
</comment>
<comment type="caution">
    <text evidence="3">The sequence shown here is derived from an EMBL/GenBank/DDBJ whole genome shotgun (WGS) entry which is preliminary data.</text>
</comment>
<evidence type="ECO:0000256" key="1">
    <source>
        <dbReference type="ARBA" id="ARBA00007637"/>
    </source>
</evidence>
<feature type="domain" description="NAD-dependent epimerase/dehydratase" evidence="2">
    <location>
        <begin position="4"/>
        <end position="231"/>
    </location>
</feature>
<organism evidence="3 4">
    <name type="scientific">Parabacteroides distasonis</name>
    <dbReference type="NCBI Taxonomy" id="823"/>
    <lineage>
        <taxon>Bacteria</taxon>
        <taxon>Pseudomonadati</taxon>
        <taxon>Bacteroidota</taxon>
        <taxon>Bacteroidia</taxon>
        <taxon>Bacteroidales</taxon>
        <taxon>Tannerellaceae</taxon>
        <taxon>Parabacteroides</taxon>
    </lineage>
</organism>